<dbReference type="Proteomes" id="UP000091956">
    <property type="component" value="Unassembled WGS sequence"/>
</dbReference>
<proteinExistence type="predicted"/>
<dbReference type="Gene3D" id="1.20.1250.20">
    <property type="entry name" value="MFS general substrate transporter like domains"/>
    <property type="match status" value="2"/>
</dbReference>
<dbReference type="GeneID" id="28837237"/>
<evidence type="ECO:0000313" key="8">
    <source>
        <dbReference type="EMBL" id="OBT98209.1"/>
    </source>
</evidence>
<comment type="subcellular location">
    <subcellularLocation>
        <location evidence="1">Membrane</location>
        <topology evidence="1">Multi-pass membrane protein</topology>
    </subcellularLocation>
</comment>
<evidence type="ECO:0000259" key="7">
    <source>
        <dbReference type="PROSITE" id="PS50850"/>
    </source>
</evidence>
<dbReference type="Pfam" id="PF07690">
    <property type="entry name" value="MFS_1"/>
    <property type="match status" value="1"/>
</dbReference>
<sequence>MLSTQPTPLPKIEDVIVIEEESAASYVKSEGDDLEGSTVGRTDFTETEQRKILRKIDFRLLPILGAMYAISLMDRTNLGLAAVAGMNSDLNLIGNRYTIIIMVFFVMYIIFEIPSNLMLSKAGPANWLAFLGVAFGSILIGMGFTKSFETMAICRALLGATEAGFLPGCTFLISCWYKRLGAFWILSVIVSGFAAVFAYVLTLLKGKHGLNGWQWIFIIEGAITVVICVIGWFLIADFPEKAKFLTLKERQYAIERINDDRGDGEQDKITLRLVIHHLADPKLYAFSFMLMSSTLPGYAYSYFLPIIFKEGLGYSTSKSQLMSAPPYILAAILTYTSSWLADRFQIRGPVIAFHQAMTFTGMLITAFAESTGARLFGAYLGIGFLQY</sequence>
<feature type="transmembrane region" description="Helical" evidence="6">
    <location>
        <begin position="283"/>
        <end position="304"/>
    </location>
</feature>
<evidence type="ECO:0000256" key="2">
    <source>
        <dbReference type="ARBA" id="ARBA00022448"/>
    </source>
</evidence>
<name>A0A1B8GQU9_9PEZI</name>
<reference evidence="8 9" key="1">
    <citation type="submission" date="2016-03" db="EMBL/GenBank/DDBJ databases">
        <title>Comparative genomics of Pseudogymnoascus destructans, the fungus causing white-nose syndrome of bats.</title>
        <authorList>
            <person name="Palmer J.M."/>
            <person name="Drees K.P."/>
            <person name="Foster J.T."/>
            <person name="Lindner D.L."/>
        </authorList>
    </citation>
    <scope>NUCLEOTIDE SEQUENCE [LARGE SCALE GENOMIC DNA]</scope>
    <source>
        <strain evidence="8 9">UAMH 10579</strain>
    </source>
</reference>
<dbReference type="PANTHER" id="PTHR43791">
    <property type="entry name" value="PERMEASE-RELATED"/>
    <property type="match status" value="1"/>
</dbReference>
<feature type="transmembrane region" description="Helical" evidence="6">
    <location>
        <begin position="93"/>
        <end position="113"/>
    </location>
</feature>
<keyword evidence="9" id="KW-1185">Reference proteome</keyword>
<feature type="transmembrane region" description="Helical" evidence="6">
    <location>
        <begin position="125"/>
        <end position="144"/>
    </location>
</feature>
<accession>A0A1B8GQU9</accession>
<dbReference type="InterPro" id="IPR036259">
    <property type="entry name" value="MFS_trans_sf"/>
</dbReference>
<dbReference type="GO" id="GO:0016020">
    <property type="term" value="C:membrane"/>
    <property type="evidence" value="ECO:0007669"/>
    <property type="project" value="UniProtKB-SubCell"/>
</dbReference>
<evidence type="ECO:0000256" key="1">
    <source>
        <dbReference type="ARBA" id="ARBA00004141"/>
    </source>
</evidence>
<keyword evidence="4 6" id="KW-1133">Transmembrane helix</keyword>
<dbReference type="OrthoDB" id="3639251at2759"/>
<reference evidence="9" key="2">
    <citation type="journal article" date="2018" name="Nat. Commun.">
        <title>Extreme sensitivity to ultraviolet light in the fungal pathogen causing white-nose syndrome of bats.</title>
        <authorList>
            <person name="Palmer J.M."/>
            <person name="Drees K.P."/>
            <person name="Foster J.T."/>
            <person name="Lindner D.L."/>
        </authorList>
    </citation>
    <scope>NUCLEOTIDE SEQUENCE [LARGE SCALE GENOMIC DNA]</scope>
    <source>
        <strain evidence="9">UAMH 10579</strain>
    </source>
</reference>
<organism evidence="8 9">
    <name type="scientific">Pseudogymnoascus verrucosus</name>
    <dbReference type="NCBI Taxonomy" id="342668"/>
    <lineage>
        <taxon>Eukaryota</taxon>
        <taxon>Fungi</taxon>
        <taxon>Dikarya</taxon>
        <taxon>Ascomycota</taxon>
        <taxon>Pezizomycotina</taxon>
        <taxon>Leotiomycetes</taxon>
        <taxon>Thelebolales</taxon>
        <taxon>Thelebolaceae</taxon>
        <taxon>Pseudogymnoascus</taxon>
    </lineage>
</organism>
<dbReference type="RefSeq" id="XP_018131942.1">
    <property type="nucleotide sequence ID" value="XM_018273333.1"/>
</dbReference>
<feature type="transmembrane region" description="Helical" evidence="6">
    <location>
        <begin position="180"/>
        <end position="201"/>
    </location>
</feature>
<protein>
    <recommendedName>
        <fullName evidence="7">Major facilitator superfamily (MFS) profile domain-containing protein</fullName>
    </recommendedName>
</protein>
<dbReference type="GO" id="GO:0022857">
    <property type="term" value="F:transmembrane transporter activity"/>
    <property type="evidence" value="ECO:0007669"/>
    <property type="project" value="InterPro"/>
</dbReference>
<feature type="transmembrane region" description="Helical" evidence="6">
    <location>
        <begin position="56"/>
        <end position="73"/>
    </location>
</feature>
<dbReference type="InterPro" id="IPR011701">
    <property type="entry name" value="MFS"/>
</dbReference>
<evidence type="ECO:0000313" key="9">
    <source>
        <dbReference type="Proteomes" id="UP000091956"/>
    </source>
</evidence>
<dbReference type="PANTHER" id="PTHR43791:SF3">
    <property type="entry name" value="MAJOR FACILITATOR SUPERFAMILY (MFS) PROFILE DOMAIN-CONTAINING PROTEIN"/>
    <property type="match status" value="1"/>
</dbReference>
<keyword evidence="5 6" id="KW-0472">Membrane</keyword>
<feature type="transmembrane region" description="Helical" evidence="6">
    <location>
        <begin position="324"/>
        <end position="341"/>
    </location>
</feature>
<keyword evidence="3 6" id="KW-0812">Transmembrane</keyword>
<dbReference type="InterPro" id="IPR020846">
    <property type="entry name" value="MFS_dom"/>
</dbReference>
<feature type="transmembrane region" description="Helical" evidence="6">
    <location>
        <begin position="150"/>
        <end position="173"/>
    </location>
</feature>
<dbReference type="AlphaFoldDB" id="A0A1B8GQU9"/>
<feature type="transmembrane region" description="Helical" evidence="6">
    <location>
        <begin position="213"/>
        <end position="235"/>
    </location>
</feature>
<gene>
    <name evidence="8" type="ORF">VE01_03851</name>
</gene>
<feature type="domain" description="Major facilitator superfamily (MFS) profile" evidence="7">
    <location>
        <begin position="60"/>
        <end position="387"/>
    </location>
</feature>
<dbReference type="PROSITE" id="PS50850">
    <property type="entry name" value="MFS"/>
    <property type="match status" value="1"/>
</dbReference>
<dbReference type="SUPFAM" id="SSF103473">
    <property type="entry name" value="MFS general substrate transporter"/>
    <property type="match status" value="1"/>
</dbReference>
<evidence type="ECO:0000256" key="3">
    <source>
        <dbReference type="ARBA" id="ARBA00022692"/>
    </source>
</evidence>
<evidence type="ECO:0000256" key="6">
    <source>
        <dbReference type="SAM" id="Phobius"/>
    </source>
</evidence>
<dbReference type="EMBL" id="KV460218">
    <property type="protein sequence ID" value="OBT98209.1"/>
    <property type="molecule type" value="Genomic_DNA"/>
</dbReference>
<evidence type="ECO:0000256" key="5">
    <source>
        <dbReference type="ARBA" id="ARBA00023136"/>
    </source>
</evidence>
<evidence type="ECO:0000256" key="4">
    <source>
        <dbReference type="ARBA" id="ARBA00022989"/>
    </source>
</evidence>
<keyword evidence="2" id="KW-0813">Transport</keyword>
<dbReference type="FunFam" id="1.20.1250.20:FF:000018">
    <property type="entry name" value="MFS transporter permease"/>
    <property type="match status" value="1"/>
</dbReference>